<keyword evidence="1" id="KW-0732">Signal</keyword>
<accession>A0A6C7EDP7</accession>
<sequence>MRLRRLVGAVAVGALCLGVGTLDTGSAAFVESTSNVANVASSHAVFPPSDVFADVRLNVLPLLTCRANVTWQPSTTAGVTAYEVRRVITGTNAVSGGPWTVTAPGTSYNDSAAPLLGAGLGVYEWQVRAVTGAGLRSDWIAADAPGFLLCL</sequence>
<evidence type="ECO:0008006" key="4">
    <source>
        <dbReference type="Google" id="ProtNLM"/>
    </source>
</evidence>
<feature type="signal peptide" evidence="1">
    <location>
        <begin position="1"/>
        <end position="21"/>
    </location>
</feature>
<name>A0A6C7EDP7_ILUCY</name>
<gene>
    <name evidence="2" type="ORF">YM304_24340</name>
</gene>
<dbReference type="KEGG" id="aym:YM304_24340"/>
<proteinExistence type="predicted"/>
<dbReference type="EMBL" id="AP012057">
    <property type="protein sequence ID" value="BAN02748.1"/>
    <property type="molecule type" value="Genomic_DNA"/>
</dbReference>
<dbReference type="InterPro" id="IPR013783">
    <property type="entry name" value="Ig-like_fold"/>
</dbReference>
<dbReference type="Proteomes" id="UP000011863">
    <property type="component" value="Chromosome"/>
</dbReference>
<evidence type="ECO:0000313" key="2">
    <source>
        <dbReference type="EMBL" id="BAN02748.1"/>
    </source>
</evidence>
<dbReference type="GO" id="GO:0005975">
    <property type="term" value="P:carbohydrate metabolic process"/>
    <property type="evidence" value="ECO:0007669"/>
    <property type="project" value="UniProtKB-ARBA"/>
</dbReference>
<organism evidence="2 3">
    <name type="scientific">Ilumatobacter coccineus (strain NBRC 103263 / KCTC 29153 / YM16-304)</name>
    <dbReference type="NCBI Taxonomy" id="1313172"/>
    <lineage>
        <taxon>Bacteria</taxon>
        <taxon>Bacillati</taxon>
        <taxon>Actinomycetota</taxon>
        <taxon>Acidimicrobiia</taxon>
        <taxon>Acidimicrobiales</taxon>
        <taxon>Ilumatobacteraceae</taxon>
        <taxon>Ilumatobacter</taxon>
    </lineage>
</organism>
<evidence type="ECO:0000256" key="1">
    <source>
        <dbReference type="SAM" id="SignalP"/>
    </source>
</evidence>
<reference evidence="2 3" key="1">
    <citation type="journal article" date="2013" name="Int. J. Syst. Evol. Microbiol.">
        <title>Ilumatobacter nonamiense sp. nov. and Ilumatobacter coccineum sp. nov., isolated from seashore sand.</title>
        <authorList>
            <person name="Matsumoto A."/>
            <person name="Kasai H."/>
            <person name="Matsuo Y."/>
            <person name="Shizuri Y."/>
            <person name="Ichikawa N."/>
            <person name="Fujita N."/>
            <person name="Omura S."/>
            <person name="Takahashi Y."/>
        </authorList>
    </citation>
    <scope>NUCLEOTIDE SEQUENCE [LARGE SCALE GENOMIC DNA]</scope>
    <source>
        <strain evidence="3">NBRC 103263 / KCTC 29153 / YM16-304</strain>
    </source>
</reference>
<dbReference type="RefSeq" id="WP_015441995.1">
    <property type="nucleotide sequence ID" value="NC_020520.1"/>
</dbReference>
<dbReference type="Gene3D" id="2.60.40.10">
    <property type="entry name" value="Immunoglobulins"/>
    <property type="match status" value="1"/>
</dbReference>
<protein>
    <recommendedName>
        <fullName evidence="4">Fibronectin type-III domain-containing protein</fullName>
    </recommendedName>
</protein>
<keyword evidence="3" id="KW-1185">Reference proteome</keyword>
<evidence type="ECO:0000313" key="3">
    <source>
        <dbReference type="Proteomes" id="UP000011863"/>
    </source>
</evidence>
<feature type="chain" id="PRO_5038732138" description="Fibronectin type-III domain-containing protein" evidence="1">
    <location>
        <begin position="22"/>
        <end position="151"/>
    </location>
</feature>
<dbReference type="AlphaFoldDB" id="A0A6C7EDP7"/>